<organism evidence="2 3">
    <name type="scientific">Amanita thiersii Skay4041</name>
    <dbReference type="NCBI Taxonomy" id="703135"/>
    <lineage>
        <taxon>Eukaryota</taxon>
        <taxon>Fungi</taxon>
        <taxon>Dikarya</taxon>
        <taxon>Basidiomycota</taxon>
        <taxon>Agaricomycotina</taxon>
        <taxon>Agaricomycetes</taxon>
        <taxon>Agaricomycetidae</taxon>
        <taxon>Agaricales</taxon>
        <taxon>Pluteineae</taxon>
        <taxon>Amanitaceae</taxon>
        <taxon>Amanita</taxon>
    </lineage>
</organism>
<feature type="domain" description="Methyltransferase type 11" evidence="1">
    <location>
        <begin position="60"/>
        <end position="162"/>
    </location>
</feature>
<evidence type="ECO:0000313" key="3">
    <source>
        <dbReference type="Proteomes" id="UP000242287"/>
    </source>
</evidence>
<name>A0A2A9NTJ9_9AGAR</name>
<dbReference type="STRING" id="703135.A0A2A9NTJ9"/>
<dbReference type="InterPro" id="IPR013216">
    <property type="entry name" value="Methyltransf_11"/>
</dbReference>
<sequence>MTGASSSSLKNLAPNSKLDPRDASGWCASLYNQTGSFVYSPEFTSPVLSLLAAKPGERIVDFGCGSGEVTLEVEKIVKQGDGGLVVGVDLSKSMIAKARENGLEHVFVADIQDPAEMDRLGPEACGRFDAVFTNASLHWCKQNPAGVLESAKQVLRPGGRIVGEMGGFMNCIGYSLGVRSALHYALRKRGHDAERVDPWYFPSMEDYVKLLVSASFEPTHLSLTPRITPLSTGLFAWLNLFARPFFLQDLPDDQAEEVMQEVVEMCRRDCQDASGKWAMVYMRLRFSAIYKVMGFTCGRDILCTT</sequence>
<dbReference type="CDD" id="cd02440">
    <property type="entry name" value="AdoMet_MTases"/>
    <property type="match status" value="1"/>
</dbReference>
<dbReference type="InterPro" id="IPR029063">
    <property type="entry name" value="SAM-dependent_MTases_sf"/>
</dbReference>
<protein>
    <recommendedName>
        <fullName evidence="1">Methyltransferase type 11 domain-containing protein</fullName>
    </recommendedName>
</protein>
<dbReference type="EMBL" id="KZ301971">
    <property type="protein sequence ID" value="PFH53869.1"/>
    <property type="molecule type" value="Genomic_DNA"/>
</dbReference>
<gene>
    <name evidence="2" type="ORF">AMATHDRAFT_136033</name>
</gene>
<evidence type="ECO:0000313" key="2">
    <source>
        <dbReference type="EMBL" id="PFH53869.1"/>
    </source>
</evidence>
<proteinExistence type="predicted"/>
<dbReference type="PANTHER" id="PTHR43861:SF1">
    <property type="entry name" value="TRANS-ACONITATE 2-METHYLTRANSFERASE"/>
    <property type="match status" value="1"/>
</dbReference>
<reference evidence="2 3" key="1">
    <citation type="submission" date="2014-02" db="EMBL/GenBank/DDBJ databases">
        <title>Transposable element dynamics among asymbiotic and ectomycorrhizal Amanita fungi.</title>
        <authorList>
            <consortium name="DOE Joint Genome Institute"/>
            <person name="Hess J."/>
            <person name="Skrede I."/>
            <person name="Wolfe B."/>
            <person name="LaButti K."/>
            <person name="Ohm R.A."/>
            <person name="Grigoriev I.V."/>
            <person name="Pringle A."/>
        </authorList>
    </citation>
    <scope>NUCLEOTIDE SEQUENCE [LARGE SCALE GENOMIC DNA]</scope>
    <source>
        <strain evidence="2 3">SKay4041</strain>
    </source>
</reference>
<dbReference type="AlphaFoldDB" id="A0A2A9NTJ9"/>
<dbReference type="OrthoDB" id="10017101at2759"/>
<dbReference type="SUPFAM" id="SSF53335">
    <property type="entry name" value="S-adenosyl-L-methionine-dependent methyltransferases"/>
    <property type="match status" value="1"/>
</dbReference>
<evidence type="ECO:0000259" key="1">
    <source>
        <dbReference type="Pfam" id="PF08241"/>
    </source>
</evidence>
<accession>A0A2A9NTJ9</accession>
<dbReference type="GO" id="GO:0008757">
    <property type="term" value="F:S-adenosylmethionine-dependent methyltransferase activity"/>
    <property type="evidence" value="ECO:0007669"/>
    <property type="project" value="InterPro"/>
</dbReference>
<dbReference type="PANTHER" id="PTHR43861">
    <property type="entry name" value="TRANS-ACONITATE 2-METHYLTRANSFERASE-RELATED"/>
    <property type="match status" value="1"/>
</dbReference>
<dbReference type="Pfam" id="PF08241">
    <property type="entry name" value="Methyltransf_11"/>
    <property type="match status" value="1"/>
</dbReference>
<keyword evidence="3" id="KW-1185">Reference proteome</keyword>
<dbReference type="Gene3D" id="3.40.50.150">
    <property type="entry name" value="Vaccinia Virus protein VP39"/>
    <property type="match status" value="1"/>
</dbReference>
<dbReference type="Proteomes" id="UP000242287">
    <property type="component" value="Unassembled WGS sequence"/>
</dbReference>